<dbReference type="GO" id="GO:0030246">
    <property type="term" value="F:carbohydrate binding"/>
    <property type="evidence" value="ECO:0007669"/>
    <property type="project" value="InterPro"/>
</dbReference>
<evidence type="ECO:0000256" key="6">
    <source>
        <dbReference type="ARBA" id="ARBA00022729"/>
    </source>
</evidence>
<dbReference type="AlphaFoldDB" id="A0AA88QSU8"/>
<evidence type="ECO:0000256" key="2">
    <source>
        <dbReference type="ARBA" id="ARBA00004613"/>
    </source>
</evidence>
<sequence length="726" mass="83545">MQVKTKQLKQRGILAVVNMKKKGPNLFIGWLIFVLLLFVTECYAKDLSSRWNPETNSQGTNSSPPVQLRRVDNDHVVMENGLLKVTLSTPTGFVTEIQYNGLDNLLEYRNKESKRGYWDVVWSKPGYRRNIFDLLRGTQYRVIAEDENRIEVSFTKIWNSSLDDEIPINIDKRFVGLRTCRFIMLRGSPGFYSYAIFEHLEGWPAVNIIESRMAFKLQQDWFHYMALSDDRQKFMPSPWDRAAGEVLDYPEAVHLTNSADSDINGVDDKYQYSCDNKDGRVSGWVSTDKSVGFWVIIPSDEFRTGGPVKQDLTSHVGPTTLAPFISGHYAGIDLTLRLQDGEPWKKVFGPIFIYLNSGKPNNDPRTLWEDAKEQMLIETKSWPYDFPLSQDFPHANQRSTISGRLLVRERYISTVLINASSAYVGLAPPGEAGSWQKDTRGYQFWNQTDSQGNFMIRGVRPGTYNLYGWVPGFIGDYKYNFSVNISPGDDIQLGDIVYDPPRNGFTLWEIGIPDRSAAEFFVPDPRKTLMTYLSSSNSDRFRQYGLWDRYTDLYPEEDLVYTVGASNYSKDWFFAHVTRDLGNKTHVPTTWRIVFDLPYVVPTRDYYTLRLALASATSARLQKVIITFILAIVHVILTTFHHCNPKGWINDRNATRPHFRTRLIGKDNSIARHGIHGLYWLYSFNIAGYRLHRGTNTIFLRQAFGSGPFFGVMYDYIRLEAPPTRY</sequence>
<comment type="similarity">
    <text evidence="3">Belongs to the polysaccharide lyase 4 family.</text>
</comment>
<protein>
    <recommendedName>
        <fullName evidence="4">rhamnogalacturonan endolyase</fullName>
        <ecNumber evidence="4">4.2.2.23</ecNumber>
    </recommendedName>
</protein>
<evidence type="ECO:0000259" key="8">
    <source>
        <dbReference type="Pfam" id="PF14683"/>
    </source>
</evidence>
<gene>
    <name evidence="10" type="ORF">RJ640_000673</name>
</gene>
<dbReference type="PANTHER" id="PTHR32018">
    <property type="entry name" value="RHAMNOGALACTURONATE LYASE FAMILY PROTEIN"/>
    <property type="match status" value="1"/>
</dbReference>
<evidence type="ECO:0000256" key="5">
    <source>
        <dbReference type="ARBA" id="ARBA00022525"/>
    </source>
</evidence>
<dbReference type="Pfam" id="PF06045">
    <property type="entry name" value="Rhamnogal_lyase"/>
    <property type="match status" value="1"/>
</dbReference>
<evidence type="ECO:0000256" key="3">
    <source>
        <dbReference type="ARBA" id="ARBA00010418"/>
    </source>
</evidence>
<organism evidence="10 11">
    <name type="scientific">Escallonia rubra</name>
    <dbReference type="NCBI Taxonomy" id="112253"/>
    <lineage>
        <taxon>Eukaryota</taxon>
        <taxon>Viridiplantae</taxon>
        <taxon>Streptophyta</taxon>
        <taxon>Embryophyta</taxon>
        <taxon>Tracheophyta</taxon>
        <taxon>Spermatophyta</taxon>
        <taxon>Magnoliopsida</taxon>
        <taxon>eudicotyledons</taxon>
        <taxon>Gunneridae</taxon>
        <taxon>Pentapetalae</taxon>
        <taxon>asterids</taxon>
        <taxon>campanulids</taxon>
        <taxon>Escalloniales</taxon>
        <taxon>Escalloniaceae</taxon>
        <taxon>Escallonia</taxon>
    </lineage>
</organism>
<feature type="domain" description="Rhamnogalacturonan lyase" evidence="9">
    <location>
        <begin position="420"/>
        <end position="492"/>
    </location>
</feature>
<dbReference type="GO" id="GO:0102210">
    <property type="term" value="F:rhamnogalacturonan endolyase activity"/>
    <property type="evidence" value="ECO:0007669"/>
    <property type="project" value="UniProtKB-EC"/>
</dbReference>
<dbReference type="Proteomes" id="UP001187471">
    <property type="component" value="Unassembled WGS sequence"/>
</dbReference>
<dbReference type="InterPro" id="IPR029413">
    <property type="entry name" value="RG-lyase_II"/>
</dbReference>
<evidence type="ECO:0000313" key="10">
    <source>
        <dbReference type="EMBL" id="KAK2975648.1"/>
    </source>
</evidence>
<dbReference type="CDD" id="cd10320">
    <property type="entry name" value="RGL4_N"/>
    <property type="match status" value="1"/>
</dbReference>
<dbReference type="SUPFAM" id="SSF74650">
    <property type="entry name" value="Galactose mutarotase-like"/>
    <property type="match status" value="1"/>
</dbReference>
<dbReference type="FunFam" id="2.60.40.1120:FF:000033">
    <property type="entry name" value="Rhamnogalacturonate lyase B"/>
    <property type="match status" value="1"/>
</dbReference>
<dbReference type="Gene3D" id="2.70.98.10">
    <property type="match status" value="1"/>
</dbReference>
<dbReference type="Pfam" id="PF14686">
    <property type="entry name" value="fn3_3"/>
    <property type="match status" value="1"/>
</dbReference>
<comment type="catalytic activity">
    <reaction evidence="1">
        <text>Endotype eliminative cleavage of L-alpha-rhamnopyranosyl-(1-&gt;4)-alpha-D-galactopyranosyluronic acid bonds of rhamnogalacturonan I domains in ramified hairy regions of pectin leaving L-rhamnopyranose at the reducing end and 4-deoxy-4,5-unsaturated D-galactopyranosyluronic acid at the non-reducing end.</text>
        <dbReference type="EC" id="4.2.2.23"/>
    </reaction>
</comment>
<dbReference type="InterPro" id="IPR029411">
    <property type="entry name" value="RG-lyase_III"/>
</dbReference>
<evidence type="ECO:0000256" key="4">
    <source>
        <dbReference type="ARBA" id="ARBA00012437"/>
    </source>
</evidence>
<accession>A0AA88QSU8</accession>
<dbReference type="SUPFAM" id="SSF49452">
    <property type="entry name" value="Starch-binding domain-like"/>
    <property type="match status" value="1"/>
</dbReference>
<proteinExistence type="inferred from homology"/>
<keyword evidence="7" id="KW-0456">Lyase</keyword>
<evidence type="ECO:0000313" key="11">
    <source>
        <dbReference type="Proteomes" id="UP001187471"/>
    </source>
</evidence>
<dbReference type="Pfam" id="PF14683">
    <property type="entry name" value="CBM-like"/>
    <property type="match status" value="1"/>
</dbReference>
<evidence type="ECO:0000256" key="7">
    <source>
        <dbReference type="ARBA" id="ARBA00023239"/>
    </source>
</evidence>
<dbReference type="GO" id="GO:0005975">
    <property type="term" value="P:carbohydrate metabolic process"/>
    <property type="evidence" value="ECO:0007669"/>
    <property type="project" value="InterPro"/>
</dbReference>
<dbReference type="EMBL" id="JAVXUO010002169">
    <property type="protein sequence ID" value="KAK2975648.1"/>
    <property type="molecule type" value="Genomic_DNA"/>
</dbReference>
<keyword evidence="6" id="KW-0732">Signal</keyword>
<name>A0AA88QSU8_9ASTE</name>
<dbReference type="InterPro" id="IPR013784">
    <property type="entry name" value="Carb-bd-like_fold"/>
</dbReference>
<dbReference type="GO" id="GO:0005576">
    <property type="term" value="C:extracellular region"/>
    <property type="evidence" value="ECO:0007669"/>
    <property type="project" value="UniProtKB-SubCell"/>
</dbReference>
<dbReference type="InterPro" id="IPR008979">
    <property type="entry name" value="Galactose-bd-like_sf"/>
</dbReference>
<dbReference type="CDD" id="cd10317">
    <property type="entry name" value="RGL4_C"/>
    <property type="match status" value="1"/>
</dbReference>
<reference evidence="10" key="1">
    <citation type="submission" date="2022-12" db="EMBL/GenBank/DDBJ databases">
        <title>Draft genome assemblies for two species of Escallonia (Escalloniales).</title>
        <authorList>
            <person name="Chanderbali A."/>
            <person name="Dervinis C."/>
            <person name="Anghel I."/>
            <person name="Soltis D."/>
            <person name="Soltis P."/>
            <person name="Zapata F."/>
        </authorList>
    </citation>
    <scope>NUCLEOTIDE SEQUENCE</scope>
    <source>
        <strain evidence="10">UCBG92.1500</strain>
        <tissue evidence="10">Leaf</tissue>
    </source>
</reference>
<dbReference type="InterPro" id="IPR011013">
    <property type="entry name" value="Gal_mutarotase_sf_dom"/>
</dbReference>
<evidence type="ECO:0000259" key="9">
    <source>
        <dbReference type="Pfam" id="PF14686"/>
    </source>
</evidence>
<comment type="caution">
    <text evidence="10">The sequence shown here is derived from an EMBL/GenBank/DDBJ whole genome shotgun (WGS) entry which is preliminary data.</text>
</comment>
<evidence type="ECO:0000256" key="1">
    <source>
        <dbReference type="ARBA" id="ARBA00001324"/>
    </source>
</evidence>
<comment type="subcellular location">
    <subcellularLocation>
        <location evidence="2">Secreted</location>
    </subcellularLocation>
</comment>
<keyword evidence="11" id="KW-1185">Reference proteome</keyword>
<feature type="domain" description="Rhamnogalacturonan lyase" evidence="8">
    <location>
        <begin position="506"/>
        <end position="719"/>
    </location>
</feature>
<dbReference type="PANTHER" id="PTHR32018:SF18">
    <property type="entry name" value="RHAMNOGALACTURONAN ENDOLYASE"/>
    <property type="match status" value="1"/>
</dbReference>
<dbReference type="CDD" id="cd10316">
    <property type="entry name" value="RGL4_M"/>
    <property type="match status" value="1"/>
</dbReference>
<keyword evidence="5" id="KW-0964">Secreted</keyword>
<dbReference type="Gene3D" id="2.60.40.1120">
    <property type="entry name" value="Carboxypeptidase-like, regulatory domain"/>
    <property type="match status" value="1"/>
</dbReference>
<dbReference type="Gene3D" id="2.60.120.260">
    <property type="entry name" value="Galactose-binding domain-like"/>
    <property type="match status" value="1"/>
</dbReference>
<dbReference type="InterPro" id="IPR010325">
    <property type="entry name" value="Rhamnogal_lyase"/>
</dbReference>
<dbReference type="InterPro" id="IPR014718">
    <property type="entry name" value="GH-type_carb-bd"/>
</dbReference>
<dbReference type="InterPro" id="IPR051850">
    <property type="entry name" value="Polysacch_Lyase_4"/>
</dbReference>
<dbReference type="EC" id="4.2.2.23" evidence="4"/>
<dbReference type="SUPFAM" id="SSF49785">
    <property type="entry name" value="Galactose-binding domain-like"/>
    <property type="match status" value="1"/>
</dbReference>